<evidence type="ECO:0000256" key="4">
    <source>
        <dbReference type="ARBA" id="ARBA00022679"/>
    </source>
</evidence>
<evidence type="ECO:0000256" key="10">
    <source>
        <dbReference type="ARBA" id="ARBA00022840"/>
    </source>
</evidence>
<dbReference type="InterPro" id="IPR000595">
    <property type="entry name" value="cNMP-bd_dom"/>
</dbReference>
<dbReference type="Pfam" id="PF00027">
    <property type="entry name" value="cNMP_binding"/>
    <property type="match status" value="1"/>
</dbReference>
<dbReference type="PROSITE" id="PS00107">
    <property type="entry name" value="PROTEIN_KINASE_ATP"/>
    <property type="match status" value="1"/>
</dbReference>
<dbReference type="InterPro" id="IPR050205">
    <property type="entry name" value="CDPK_Ser/Thr_kinases"/>
</dbReference>
<keyword evidence="20" id="KW-1185">Reference proteome</keyword>
<dbReference type="SMART" id="SM00100">
    <property type="entry name" value="cNMP"/>
    <property type="match status" value="2"/>
</dbReference>
<dbReference type="Pfam" id="PF00069">
    <property type="entry name" value="Pkinase"/>
    <property type="match status" value="1"/>
</dbReference>
<evidence type="ECO:0000256" key="3">
    <source>
        <dbReference type="ARBA" id="ARBA00022527"/>
    </source>
</evidence>
<gene>
    <name evidence="19" type="ORF">PSON_ATCC_30995.1.T0230023</name>
</gene>
<keyword evidence="5" id="KW-0479">Metal-binding</keyword>
<dbReference type="PROSITE" id="PS00888">
    <property type="entry name" value="CNMP_BINDING_1"/>
    <property type="match status" value="1"/>
</dbReference>
<keyword evidence="8" id="KW-0418">Kinase</keyword>
<dbReference type="PROSITE" id="PS50011">
    <property type="entry name" value="PROTEIN_KINASE_DOM"/>
    <property type="match status" value="1"/>
</dbReference>
<keyword evidence="15" id="KW-0812">Transmembrane</keyword>
<dbReference type="GO" id="GO:0005509">
    <property type="term" value="F:calcium ion binding"/>
    <property type="evidence" value="ECO:0007669"/>
    <property type="project" value="InterPro"/>
</dbReference>
<evidence type="ECO:0000256" key="9">
    <source>
        <dbReference type="ARBA" id="ARBA00022837"/>
    </source>
</evidence>
<evidence type="ECO:0000259" key="18">
    <source>
        <dbReference type="PROSITE" id="PS50222"/>
    </source>
</evidence>
<dbReference type="InterPro" id="IPR008271">
    <property type="entry name" value="Ser/Thr_kinase_AS"/>
</dbReference>
<feature type="domain" description="Protein kinase" evidence="16">
    <location>
        <begin position="113"/>
        <end position="368"/>
    </location>
</feature>
<dbReference type="InterPro" id="IPR018488">
    <property type="entry name" value="cNMP-bd_CS"/>
</dbReference>
<evidence type="ECO:0000256" key="2">
    <source>
        <dbReference type="ARBA" id="ARBA00012513"/>
    </source>
</evidence>
<dbReference type="FunFam" id="3.30.200.20:FF:000315">
    <property type="entry name" value="Calcium-dependent protein kinase 3"/>
    <property type="match status" value="1"/>
</dbReference>
<dbReference type="PROSITE" id="PS50222">
    <property type="entry name" value="EF_HAND_2"/>
    <property type="match status" value="1"/>
</dbReference>
<dbReference type="GO" id="GO:0004674">
    <property type="term" value="F:protein serine/threonine kinase activity"/>
    <property type="evidence" value="ECO:0007669"/>
    <property type="project" value="UniProtKB-KW"/>
</dbReference>
<sequence>MGCCSFKCYKEETVLTIEERQLDQIEIVISNQNGPNATTKILFQDKETTGIKSSSLSKEQIYQNDLEQQQDQTKNKEGNNSEMIKKTINGTMKLTPEMLVRKQCITEKFLSHYEIIKKLGQGGFGEVYLVKHLSTKNLRAAKVILRKTINCEETLLEETEILKTLDHPNIVKVLEIFADFKYYYIITEYCKGGELLDRIKTITNYSERIAAKYMKQVFSAIMYCHNKNIVHRDLKPENILFDSKDPEANLKVIDFGASEKMVNESNLTKKVGTPYYVAPEVISEPEYDKKVDVWSCGVILYILMIGRPPFRGQNDIETLRLAKLGKFNTNHERWNRLSNQVKDLIIKMIVVDPKQRINIEEAFQHDWIQNNQNNGIQDYNIIKTLSQFTAQNKLRAAIIQFISVQLVNKEESVKLSQTFKSLDINGDGTLSKEELLKGILTADIDHFQAETMMQMNLVKLILLNFYRLLLYFNKKQLLIIYKMLSKCLILMEMVQLVKMNQKIFLEEQKLIIKHGKIFQINLILIKMELLKNKNLLNFWKIFNYEYHLIFLYLFLILLFFMQPNFEECHEKKLKKYRQKFETMLYGYQTERKSFFNNYIDKEPKTCNQSPNQTKMEKNQFSLSICNPQTQRSSIRCSVNKNQQVNRRIVQKQTQQVISTNKSLNYEFSFPKWISERSDFQKWKSHSDFDINLKIVSICKMETFKRDQAQKQIVALYLQKLSLFKLMPLVLLQELAGRLTYKQIRSESDLTLCKIGEIGNCMYIIFQGTVKVIIKDICVKEFHDNEHLGRQALETDAPRNATLICTQNSHILILSRWDYQQCLNNLFKIERPKWINFINSIHFFRNFSSQKIQRLCEDLKGKFMSAKDCLYKIGDQIDNFYIVKSGVLVKKVVVNLEKSNRWPVKTKVWLQNTVATRQEITIKYESQSLLGYYEIVTQETLGLKYRTEEINAFEDCFLLFIPRIKFQDIFDLDDQKQFQELFLKLYPTTFDQLIKMVKEQDQKKKLEFKTIKDALIEGLQNADQIKLQKKTKKYKEILLNAKNRLKQYQQTKGIIQTEIRQKVMNSIYE</sequence>
<evidence type="ECO:0000256" key="13">
    <source>
        <dbReference type="ARBA" id="ARBA00048679"/>
    </source>
</evidence>
<dbReference type="PROSITE" id="PS00108">
    <property type="entry name" value="PROTEIN_KINASE_ST"/>
    <property type="match status" value="1"/>
</dbReference>
<reference evidence="19" key="1">
    <citation type="submission" date="2021-01" db="EMBL/GenBank/DDBJ databases">
        <authorList>
            <consortium name="Genoscope - CEA"/>
            <person name="William W."/>
        </authorList>
    </citation>
    <scope>NUCLEOTIDE SEQUENCE</scope>
</reference>
<evidence type="ECO:0000259" key="17">
    <source>
        <dbReference type="PROSITE" id="PS50042"/>
    </source>
</evidence>
<keyword evidence="4" id="KW-0808">Transferase</keyword>
<comment type="similarity">
    <text evidence="11">Belongs to the protein kinase superfamily. Ser/Thr protein kinase family. CDPK subfamily.</text>
</comment>
<dbReference type="CDD" id="cd00038">
    <property type="entry name" value="CAP_ED"/>
    <property type="match status" value="1"/>
</dbReference>
<dbReference type="GO" id="GO:0005524">
    <property type="term" value="F:ATP binding"/>
    <property type="evidence" value="ECO:0007669"/>
    <property type="project" value="UniProtKB-UniRule"/>
</dbReference>
<keyword evidence="6" id="KW-0677">Repeat</keyword>
<dbReference type="AlphaFoldDB" id="A0A8S1LLY1"/>
<evidence type="ECO:0000256" key="1">
    <source>
        <dbReference type="ARBA" id="ARBA00001946"/>
    </source>
</evidence>
<evidence type="ECO:0000256" key="15">
    <source>
        <dbReference type="SAM" id="Phobius"/>
    </source>
</evidence>
<comment type="caution">
    <text evidence="19">The sequence shown here is derived from an EMBL/GenBank/DDBJ whole genome shotgun (WGS) entry which is preliminary data.</text>
</comment>
<feature type="domain" description="EF-hand" evidence="18">
    <location>
        <begin position="410"/>
        <end position="445"/>
    </location>
</feature>
<dbReference type="SMART" id="SM00220">
    <property type="entry name" value="S_TKc"/>
    <property type="match status" value="1"/>
</dbReference>
<proteinExistence type="inferred from homology"/>
<dbReference type="InterPro" id="IPR000719">
    <property type="entry name" value="Prot_kinase_dom"/>
</dbReference>
<evidence type="ECO:0000256" key="14">
    <source>
        <dbReference type="PROSITE-ProRule" id="PRU10141"/>
    </source>
</evidence>
<keyword evidence="15" id="KW-1133">Transmembrane helix</keyword>
<keyword evidence="3" id="KW-0723">Serine/threonine-protein kinase</keyword>
<dbReference type="CDD" id="cd05117">
    <property type="entry name" value="STKc_CAMK"/>
    <property type="match status" value="1"/>
</dbReference>
<protein>
    <recommendedName>
        <fullName evidence="2">non-specific serine/threonine protein kinase</fullName>
        <ecNumber evidence="2">2.7.11.1</ecNumber>
    </recommendedName>
</protein>
<feature type="domain" description="Cyclic nucleotide-binding" evidence="17">
    <location>
        <begin position="722"/>
        <end position="839"/>
    </location>
</feature>
<evidence type="ECO:0000256" key="7">
    <source>
        <dbReference type="ARBA" id="ARBA00022741"/>
    </source>
</evidence>
<evidence type="ECO:0000256" key="6">
    <source>
        <dbReference type="ARBA" id="ARBA00022737"/>
    </source>
</evidence>
<feature type="transmembrane region" description="Helical" evidence="15">
    <location>
        <begin position="453"/>
        <end position="472"/>
    </location>
</feature>
<keyword evidence="10 14" id="KW-0067">ATP-binding</keyword>
<comment type="catalytic activity">
    <reaction evidence="13">
        <text>L-seryl-[protein] + ATP = O-phospho-L-seryl-[protein] + ADP + H(+)</text>
        <dbReference type="Rhea" id="RHEA:17989"/>
        <dbReference type="Rhea" id="RHEA-COMP:9863"/>
        <dbReference type="Rhea" id="RHEA-COMP:11604"/>
        <dbReference type="ChEBI" id="CHEBI:15378"/>
        <dbReference type="ChEBI" id="CHEBI:29999"/>
        <dbReference type="ChEBI" id="CHEBI:30616"/>
        <dbReference type="ChEBI" id="CHEBI:83421"/>
        <dbReference type="ChEBI" id="CHEBI:456216"/>
        <dbReference type="EC" id="2.7.11.1"/>
    </reaction>
</comment>
<feature type="domain" description="Cyclic nucleotide-binding" evidence="17">
    <location>
        <begin position="842"/>
        <end position="885"/>
    </location>
</feature>
<comment type="catalytic activity">
    <reaction evidence="12">
        <text>L-threonyl-[protein] + ATP = O-phospho-L-threonyl-[protein] + ADP + H(+)</text>
        <dbReference type="Rhea" id="RHEA:46608"/>
        <dbReference type="Rhea" id="RHEA-COMP:11060"/>
        <dbReference type="Rhea" id="RHEA-COMP:11605"/>
        <dbReference type="ChEBI" id="CHEBI:15378"/>
        <dbReference type="ChEBI" id="CHEBI:30013"/>
        <dbReference type="ChEBI" id="CHEBI:30616"/>
        <dbReference type="ChEBI" id="CHEBI:61977"/>
        <dbReference type="ChEBI" id="CHEBI:456216"/>
        <dbReference type="EC" id="2.7.11.1"/>
    </reaction>
</comment>
<keyword evidence="7 14" id="KW-0547">Nucleotide-binding</keyword>
<dbReference type="InterPro" id="IPR002048">
    <property type="entry name" value="EF_hand_dom"/>
</dbReference>
<evidence type="ECO:0000256" key="8">
    <source>
        <dbReference type="ARBA" id="ARBA00022777"/>
    </source>
</evidence>
<keyword evidence="9" id="KW-0106">Calcium</keyword>
<comment type="cofactor">
    <cofactor evidence="1">
        <name>Mg(2+)</name>
        <dbReference type="ChEBI" id="CHEBI:18420"/>
    </cofactor>
</comment>
<accession>A0A8S1LLY1</accession>
<evidence type="ECO:0000256" key="5">
    <source>
        <dbReference type="ARBA" id="ARBA00022723"/>
    </source>
</evidence>
<dbReference type="FunFam" id="1.10.510.10:FF:001606">
    <property type="entry name" value="Uncharacterized protein"/>
    <property type="match status" value="1"/>
</dbReference>
<evidence type="ECO:0000313" key="19">
    <source>
        <dbReference type="EMBL" id="CAD8067435.1"/>
    </source>
</evidence>
<dbReference type="PROSITE" id="PS50042">
    <property type="entry name" value="CNMP_BINDING_3"/>
    <property type="match status" value="2"/>
</dbReference>
<dbReference type="EC" id="2.7.11.1" evidence="2"/>
<evidence type="ECO:0000256" key="12">
    <source>
        <dbReference type="ARBA" id="ARBA00047899"/>
    </source>
</evidence>
<dbReference type="PANTHER" id="PTHR24349">
    <property type="entry name" value="SERINE/THREONINE-PROTEIN KINASE"/>
    <property type="match status" value="1"/>
</dbReference>
<organism evidence="19 20">
    <name type="scientific">Paramecium sonneborni</name>
    <dbReference type="NCBI Taxonomy" id="65129"/>
    <lineage>
        <taxon>Eukaryota</taxon>
        <taxon>Sar</taxon>
        <taxon>Alveolata</taxon>
        <taxon>Ciliophora</taxon>
        <taxon>Intramacronucleata</taxon>
        <taxon>Oligohymenophorea</taxon>
        <taxon>Peniculida</taxon>
        <taxon>Parameciidae</taxon>
        <taxon>Paramecium</taxon>
    </lineage>
</organism>
<dbReference type="FunFam" id="2.60.120.10:FF:000321">
    <property type="entry name" value="Uncharacterized protein"/>
    <property type="match status" value="1"/>
</dbReference>
<dbReference type="PROSITE" id="PS00018">
    <property type="entry name" value="EF_HAND_1"/>
    <property type="match status" value="1"/>
</dbReference>
<dbReference type="Proteomes" id="UP000692954">
    <property type="component" value="Unassembled WGS sequence"/>
</dbReference>
<evidence type="ECO:0000256" key="11">
    <source>
        <dbReference type="ARBA" id="ARBA00024334"/>
    </source>
</evidence>
<keyword evidence="15" id="KW-0472">Membrane</keyword>
<feature type="binding site" evidence="14">
    <location>
        <position position="142"/>
    </location>
    <ligand>
        <name>ATP</name>
        <dbReference type="ChEBI" id="CHEBI:30616"/>
    </ligand>
</feature>
<dbReference type="InterPro" id="IPR018247">
    <property type="entry name" value="EF_Hand_1_Ca_BS"/>
</dbReference>
<evidence type="ECO:0000259" key="16">
    <source>
        <dbReference type="PROSITE" id="PS50011"/>
    </source>
</evidence>
<dbReference type="EMBL" id="CAJJDN010000023">
    <property type="protein sequence ID" value="CAD8067435.1"/>
    <property type="molecule type" value="Genomic_DNA"/>
</dbReference>
<feature type="transmembrane region" description="Helical" evidence="15">
    <location>
        <begin position="541"/>
        <end position="561"/>
    </location>
</feature>
<name>A0A8S1LLY1_9CILI</name>
<evidence type="ECO:0000313" key="20">
    <source>
        <dbReference type="Proteomes" id="UP000692954"/>
    </source>
</evidence>
<dbReference type="InterPro" id="IPR017441">
    <property type="entry name" value="Protein_kinase_ATP_BS"/>
</dbReference>
<dbReference type="OrthoDB" id="2021138at2759"/>